<keyword evidence="7 10" id="KW-0283">Flagellar rotation</keyword>
<dbReference type="PANTHER" id="PTHR35091">
    <property type="entry name" value="FLAGELLAR PROTEIN FLIL"/>
    <property type="match status" value="1"/>
</dbReference>
<keyword evidence="9 10" id="KW-0472">Membrane</keyword>
<keyword evidence="12" id="KW-0966">Cell projection</keyword>
<dbReference type="InterPro" id="IPR005503">
    <property type="entry name" value="FliL"/>
</dbReference>
<evidence type="ECO:0000256" key="6">
    <source>
        <dbReference type="ARBA" id="ARBA00022692"/>
    </source>
</evidence>
<feature type="transmembrane region" description="Helical" evidence="10">
    <location>
        <begin position="6"/>
        <end position="28"/>
    </location>
</feature>
<evidence type="ECO:0000256" key="11">
    <source>
        <dbReference type="SAM" id="MobiDB-lite"/>
    </source>
</evidence>
<proteinExistence type="inferred from homology"/>
<evidence type="ECO:0000256" key="3">
    <source>
        <dbReference type="ARBA" id="ARBA00008281"/>
    </source>
</evidence>
<dbReference type="EMBL" id="JAGGLB010000008">
    <property type="protein sequence ID" value="MBP1991330.1"/>
    <property type="molecule type" value="Genomic_DNA"/>
</dbReference>
<keyword evidence="8 10" id="KW-1133">Transmembrane helix</keyword>
<keyword evidence="5 10" id="KW-0145">Chemotaxis</keyword>
<feature type="region of interest" description="Disordered" evidence="11">
    <location>
        <begin position="37"/>
        <end position="58"/>
    </location>
</feature>
<keyword evidence="6 10" id="KW-0812">Transmembrane</keyword>
<dbReference type="RefSeq" id="WP_209972085.1">
    <property type="nucleotide sequence ID" value="NZ_JAGGLB010000008.1"/>
</dbReference>
<feature type="compositionally biased region" description="Polar residues" evidence="11">
    <location>
        <begin position="37"/>
        <end position="47"/>
    </location>
</feature>
<evidence type="ECO:0000256" key="8">
    <source>
        <dbReference type="ARBA" id="ARBA00022989"/>
    </source>
</evidence>
<evidence type="ECO:0000256" key="5">
    <source>
        <dbReference type="ARBA" id="ARBA00022500"/>
    </source>
</evidence>
<organism evidence="12 13">
    <name type="scientific">Paenibacillus eucommiae</name>
    <dbReference type="NCBI Taxonomy" id="1355755"/>
    <lineage>
        <taxon>Bacteria</taxon>
        <taxon>Bacillati</taxon>
        <taxon>Bacillota</taxon>
        <taxon>Bacilli</taxon>
        <taxon>Bacillales</taxon>
        <taxon>Paenibacillaceae</taxon>
        <taxon>Paenibacillus</taxon>
    </lineage>
</organism>
<keyword evidence="13" id="KW-1185">Reference proteome</keyword>
<protein>
    <recommendedName>
        <fullName evidence="10">Flagellar protein FliL</fullName>
    </recommendedName>
</protein>
<comment type="caution">
    <text evidence="12">The sequence shown here is derived from an EMBL/GenBank/DDBJ whole genome shotgun (WGS) entry which is preliminary data.</text>
</comment>
<comment type="similarity">
    <text evidence="3 10">Belongs to the FliL family.</text>
</comment>
<evidence type="ECO:0000256" key="2">
    <source>
        <dbReference type="ARBA" id="ARBA00004162"/>
    </source>
</evidence>
<evidence type="ECO:0000256" key="9">
    <source>
        <dbReference type="ARBA" id="ARBA00023136"/>
    </source>
</evidence>
<comment type="subcellular location">
    <subcellularLocation>
        <location evidence="2">Cell membrane</location>
        <topology evidence="2">Single-pass membrane protein</topology>
    </subcellularLocation>
</comment>
<evidence type="ECO:0000256" key="4">
    <source>
        <dbReference type="ARBA" id="ARBA00022475"/>
    </source>
</evidence>
<accession>A0ABS4IW75</accession>
<evidence type="ECO:0000313" key="13">
    <source>
        <dbReference type="Proteomes" id="UP001519287"/>
    </source>
</evidence>
<dbReference type="Proteomes" id="UP001519287">
    <property type="component" value="Unassembled WGS sequence"/>
</dbReference>
<name>A0ABS4IW75_9BACL</name>
<keyword evidence="12" id="KW-0969">Cilium</keyword>
<evidence type="ECO:0000256" key="7">
    <source>
        <dbReference type="ARBA" id="ARBA00022779"/>
    </source>
</evidence>
<evidence type="ECO:0000313" key="12">
    <source>
        <dbReference type="EMBL" id="MBP1991330.1"/>
    </source>
</evidence>
<keyword evidence="12" id="KW-0282">Flagellum</keyword>
<evidence type="ECO:0000256" key="1">
    <source>
        <dbReference type="ARBA" id="ARBA00002254"/>
    </source>
</evidence>
<gene>
    <name evidence="12" type="ORF">J2Z66_002937</name>
</gene>
<sequence length="160" mass="17752">MFKNKVFILAVSILIAITLILVAAFVLWNYMEKSGTPNPSEDAQASAEQVKPTKPPTAAQTKANTVFINDITTNLAGGDHFIKVSFAFELENSKAKEEFENLLESTVKGTINRTLVDMTPEQVEGSKGQDFLTSTLMNKLNPMLQDGKIRQVWITYIVLQ</sequence>
<reference evidence="12 13" key="1">
    <citation type="submission" date="2021-03" db="EMBL/GenBank/DDBJ databases">
        <title>Genomic Encyclopedia of Type Strains, Phase IV (KMG-IV): sequencing the most valuable type-strain genomes for metagenomic binning, comparative biology and taxonomic classification.</title>
        <authorList>
            <person name="Goeker M."/>
        </authorList>
    </citation>
    <scope>NUCLEOTIDE SEQUENCE [LARGE SCALE GENOMIC DNA]</scope>
    <source>
        <strain evidence="12 13">DSM 26048</strain>
    </source>
</reference>
<dbReference type="Pfam" id="PF03748">
    <property type="entry name" value="FliL"/>
    <property type="match status" value="1"/>
</dbReference>
<evidence type="ECO:0000256" key="10">
    <source>
        <dbReference type="RuleBase" id="RU364125"/>
    </source>
</evidence>
<keyword evidence="4 10" id="KW-1003">Cell membrane</keyword>
<comment type="function">
    <text evidence="1 10">Controls the rotational direction of flagella during chemotaxis.</text>
</comment>
<dbReference type="PANTHER" id="PTHR35091:SF2">
    <property type="entry name" value="FLAGELLAR PROTEIN FLIL"/>
    <property type="match status" value="1"/>
</dbReference>